<evidence type="ECO:0008006" key="3">
    <source>
        <dbReference type="Google" id="ProtNLM"/>
    </source>
</evidence>
<dbReference type="EMBL" id="FLMQ01000034">
    <property type="protein sequence ID" value="SBP86565.1"/>
    <property type="molecule type" value="Genomic_DNA"/>
</dbReference>
<organism evidence="1 2">
    <name type="scientific">Thiomonas delicata</name>
    <name type="common">Thiomonas cuprina</name>
    <dbReference type="NCBI Taxonomy" id="364030"/>
    <lineage>
        <taxon>Bacteria</taxon>
        <taxon>Pseudomonadati</taxon>
        <taxon>Pseudomonadota</taxon>
        <taxon>Betaproteobacteria</taxon>
        <taxon>Burkholderiales</taxon>
        <taxon>Thiomonas</taxon>
    </lineage>
</organism>
<evidence type="ECO:0000313" key="1">
    <source>
        <dbReference type="EMBL" id="SBP86565.1"/>
    </source>
</evidence>
<protein>
    <recommendedName>
        <fullName evidence="3">Transcriptional initiation protein Tat</fullName>
    </recommendedName>
</protein>
<reference evidence="1 2" key="1">
    <citation type="submission" date="2016-06" db="EMBL/GenBank/DDBJ databases">
        <authorList>
            <person name="Kjaerup R.B."/>
            <person name="Dalgaard T.S."/>
            <person name="Juul-Madsen H.R."/>
        </authorList>
    </citation>
    <scope>NUCLEOTIDE SEQUENCE [LARGE SCALE GENOMIC DNA]</scope>
    <source>
        <strain evidence="1 2">DSM 16361</strain>
    </source>
</reference>
<proteinExistence type="predicted"/>
<evidence type="ECO:0000313" key="2">
    <source>
        <dbReference type="Proteomes" id="UP000214566"/>
    </source>
</evidence>
<dbReference type="AlphaFoldDB" id="A0A238D001"/>
<sequence>MAGTSSATIAAEANPEPVSAKNLRGLMSALQANVGRRDFREVPMILTDPSDWDDKALKLLFAYAGQPKEIFDNTDLFGPWLNLMRNTMNAMVYAWKQPDFLATSATHGPAAMALYDQHVWDKYNLPGFIARKLDKKIDRNTFIEEKSVAKASADDVQNETGPFSAVGNNIPALQRRGVVFLACHNAIWELSEALMKSGHNPDKLSHGQLAADLTNHLVEGAVLTPGILATVAVMQRNGFHYVI</sequence>
<gene>
    <name evidence="1" type="ORF">THIARS_40194</name>
</gene>
<accession>A0A238D001</accession>
<dbReference type="Proteomes" id="UP000214566">
    <property type="component" value="Unassembled WGS sequence"/>
</dbReference>
<name>A0A238D001_THIDL</name>
<keyword evidence="2" id="KW-1185">Reference proteome</keyword>